<dbReference type="EMBL" id="DF196819">
    <property type="protein sequence ID" value="GAD31174.1"/>
    <property type="molecule type" value="Genomic_DNA"/>
</dbReference>
<reference evidence="3" key="1">
    <citation type="submission" date="2012-12" db="EMBL/GenBank/DDBJ databases">
        <title>Genome Sequence of Photobacterium leiognathi lrivu.4.1.</title>
        <authorList>
            <person name="Urbanczyk H."/>
            <person name="Ogura Y."/>
            <person name="Hayashi T."/>
            <person name="Dunlap P.V."/>
        </authorList>
    </citation>
    <scope>NUCLEOTIDE SEQUENCE [LARGE SCALE GENOMIC DNA]</scope>
    <source>
        <strain evidence="3">lrivu.4.1</strain>
    </source>
</reference>
<organism evidence="2 3">
    <name type="scientific">Photobacterium leiognathi lrivu.4.1</name>
    <dbReference type="NCBI Taxonomy" id="1248232"/>
    <lineage>
        <taxon>Bacteria</taxon>
        <taxon>Pseudomonadati</taxon>
        <taxon>Pseudomonadota</taxon>
        <taxon>Gammaproteobacteria</taxon>
        <taxon>Vibrionales</taxon>
        <taxon>Vibrionaceae</taxon>
        <taxon>Photobacterium</taxon>
    </lineage>
</organism>
<accession>A0A0U1P9T9</accession>
<feature type="chain" id="PRO_5006712620" evidence="1">
    <location>
        <begin position="22"/>
        <end position="337"/>
    </location>
</feature>
<keyword evidence="1" id="KW-0732">Signal</keyword>
<evidence type="ECO:0000313" key="2">
    <source>
        <dbReference type="EMBL" id="GAD31174.1"/>
    </source>
</evidence>
<sequence>MLRHWCALGLLIASALQPVSASEITEAKIQHIKQMPQFVAHIEALKPYYDHSDFQSLEILLDQLPPLTQEVARSQLIKYADEVGSFNTARIAWLKIQAKRQSPFTITEQGDGYTVNRMAFFYSNQANGLLREWKKDLVSQRAVINLERGKLTLSEWLKGDLEQQQKRSQVIARAIPQLSPSAINALVEQFHSDPQLIWLPDNSILATLAAHSNDAKLYDVLWRRRTDQYSLAELTRLSQITASDFVVNQLIAATANPSLKEPAYRALTSFKPLPDTAKTFLQNQLGNEIERLLITPHLLKQGHGHWLQQLLTASSDPDLVAHIEELLSMGSVSAIKP</sequence>
<evidence type="ECO:0000256" key="1">
    <source>
        <dbReference type="SAM" id="SignalP"/>
    </source>
</evidence>
<protein>
    <submittedName>
        <fullName evidence="2">Uncharacterized protein</fullName>
    </submittedName>
</protein>
<dbReference type="Proteomes" id="UP000030675">
    <property type="component" value="Unassembled WGS sequence"/>
</dbReference>
<gene>
    <name evidence="2" type="ORF">PLEI_2831</name>
</gene>
<dbReference type="eggNOG" id="ENOG5034AB0">
    <property type="taxonomic scope" value="Bacteria"/>
</dbReference>
<proteinExistence type="predicted"/>
<dbReference type="HOGENOM" id="CLU_841849_0_0_6"/>
<name>A0A0U1P9T9_PHOLE</name>
<dbReference type="RefSeq" id="WP_023933926.1">
    <property type="nucleotide sequence ID" value="NZ_DF196819.1"/>
</dbReference>
<feature type="signal peptide" evidence="1">
    <location>
        <begin position="1"/>
        <end position="21"/>
    </location>
</feature>
<evidence type="ECO:0000313" key="3">
    <source>
        <dbReference type="Proteomes" id="UP000030675"/>
    </source>
</evidence>
<dbReference type="AlphaFoldDB" id="A0A0U1P9T9"/>